<evidence type="ECO:0000313" key="3">
    <source>
        <dbReference type="EMBL" id="MBU5673242.1"/>
    </source>
</evidence>
<feature type="coiled-coil region" evidence="1">
    <location>
        <begin position="46"/>
        <end position="96"/>
    </location>
</feature>
<reference evidence="3 4" key="1">
    <citation type="submission" date="2021-06" db="EMBL/GenBank/DDBJ databases">
        <authorList>
            <person name="Sun Q."/>
            <person name="Li D."/>
        </authorList>
    </citation>
    <scope>NUCLEOTIDE SEQUENCE [LARGE SCALE GENOMIC DNA]</scope>
    <source>
        <strain evidence="3 4">MSJ-6</strain>
    </source>
</reference>
<dbReference type="RefSeq" id="WP_216479793.1">
    <property type="nucleotide sequence ID" value="NZ_JAHLQJ010000013.1"/>
</dbReference>
<keyword evidence="4" id="KW-1185">Reference proteome</keyword>
<proteinExistence type="predicted"/>
<evidence type="ECO:0000259" key="2">
    <source>
        <dbReference type="Pfam" id="PF23843"/>
    </source>
</evidence>
<comment type="caution">
    <text evidence="3">The sequence shown here is derived from an EMBL/GenBank/DDBJ whole genome shotgun (WGS) entry which is preliminary data.</text>
</comment>
<evidence type="ECO:0000313" key="4">
    <source>
        <dbReference type="Proteomes" id="UP000743001"/>
    </source>
</evidence>
<dbReference type="EMBL" id="JAHLQJ010000013">
    <property type="protein sequence ID" value="MBU5673242.1"/>
    <property type="molecule type" value="Genomic_DNA"/>
</dbReference>
<protein>
    <recommendedName>
        <fullName evidence="2">DUF7210 domain-containing protein</fullName>
    </recommendedName>
</protein>
<dbReference type="InterPro" id="IPR055634">
    <property type="entry name" value="DUF7210"/>
</dbReference>
<gene>
    <name evidence="3" type="ORF">KQJ23_15545</name>
</gene>
<sequence>MDIKVTGTVKYGGKWYGPNDVIESVEQSEGERIIKIGAGFEIEKSVEQLTAEGAAAAKAKAEAEAEERKSAEEKAKKEADKQLKTLRKKAADLGIEGAGEKNAETLTAEIAAAEQK</sequence>
<feature type="domain" description="DUF7210" evidence="2">
    <location>
        <begin position="1"/>
        <end position="37"/>
    </location>
</feature>
<name>A0ABS6FSN2_9BACL</name>
<dbReference type="Pfam" id="PF23843">
    <property type="entry name" value="DUF7210"/>
    <property type="match status" value="1"/>
</dbReference>
<accession>A0ABS6FSN2</accession>
<keyword evidence="1" id="KW-0175">Coiled coil</keyword>
<dbReference type="Proteomes" id="UP000743001">
    <property type="component" value="Unassembled WGS sequence"/>
</dbReference>
<evidence type="ECO:0000256" key="1">
    <source>
        <dbReference type="SAM" id="Coils"/>
    </source>
</evidence>
<organism evidence="3 4">
    <name type="scientific">Paenibacillus brevis</name>
    <dbReference type="NCBI Taxonomy" id="2841508"/>
    <lineage>
        <taxon>Bacteria</taxon>
        <taxon>Bacillati</taxon>
        <taxon>Bacillota</taxon>
        <taxon>Bacilli</taxon>
        <taxon>Bacillales</taxon>
        <taxon>Paenibacillaceae</taxon>
        <taxon>Paenibacillus</taxon>
    </lineage>
</organism>